<evidence type="ECO:0000256" key="3">
    <source>
        <dbReference type="ARBA" id="ARBA00012438"/>
    </source>
</evidence>
<evidence type="ECO:0000313" key="12">
    <source>
        <dbReference type="Proteomes" id="UP000541426"/>
    </source>
</evidence>
<feature type="domain" description="HAMP" evidence="10">
    <location>
        <begin position="189"/>
        <end position="241"/>
    </location>
</feature>
<dbReference type="Pfam" id="PF00512">
    <property type="entry name" value="HisKA"/>
    <property type="match status" value="1"/>
</dbReference>
<dbReference type="InterPro" id="IPR003660">
    <property type="entry name" value="HAMP_dom"/>
</dbReference>
<evidence type="ECO:0000256" key="8">
    <source>
        <dbReference type="SAM" id="Phobius"/>
    </source>
</evidence>
<dbReference type="InterPro" id="IPR005467">
    <property type="entry name" value="His_kinase_dom"/>
</dbReference>
<dbReference type="SUPFAM" id="SSF47384">
    <property type="entry name" value="Homodimeric domain of signal transducing histidine kinase"/>
    <property type="match status" value="1"/>
</dbReference>
<evidence type="ECO:0000256" key="7">
    <source>
        <dbReference type="ARBA" id="ARBA00023012"/>
    </source>
</evidence>
<dbReference type="GO" id="GO:0000155">
    <property type="term" value="F:phosphorelay sensor kinase activity"/>
    <property type="evidence" value="ECO:0007669"/>
    <property type="project" value="InterPro"/>
</dbReference>
<protein>
    <recommendedName>
        <fullName evidence="3">histidine kinase</fullName>
        <ecNumber evidence="3">2.7.13.3</ecNumber>
    </recommendedName>
</protein>
<dbReference type="Gene3D" id="3.30.565.10">
    <property type="entry name" value="Histidine kinase-like ATPase, C-terminal domain"/>
    <property type="match status" value="1"/>
</dbReference>
<sequence>MTLLLGMAQVGSRIEAALAAEARMARYATLSTQVSTFLVVATEALQRDLSAEVRADRLAPVVDSIQRTFVRLNDDLEAAVTDARAVGIDRQSRHATQSLTLARMHAALDQSLRGLSQDGRDAAQLRPVVDNFANSFDPLLNEAINGEALFRRETLVGIESLRFRFTWAAVFMACLSLVMAAAFYFGLIHPQFRRLDLLRGAARQIGTQDFAVALPDTRKDEIGALFDETNRAAQALAARQADVQADWDRLNEIIYDRTVALRSANARLEAVDESRRRLFADISHELRTPLTVILMEAQLGRQTAPEASEVFETIETRAARLNRRIDDLLRVARSDSGSLALSLEETSVSALLEEVGEEVRAECASAGMVLDLAPGPGEVLADRNWLRQVLVGLVRNAIRHGRTGGQVRLSCDLAAENVDLSVTDAGPGIPSDKQARIFQRFEQAAPNQAGFGLGLALAKWVIEEHGGQIAVESPVAAPLSDAPGTRIRLRLPRVVR</sequence>
<keyword evidence="12" id="KW-1185">Reference proteome</keyword>
<dbReference type="PROSITE" id="PS50885">
    <property type="entry name" value="HAMP"/>
    <property type="match status" value="1"/>
</dbReference>
<dbReference type="EMBL" id="JACIEJ010000010">
    <property type="protein sequence ID" value="MBB3987471.1"/>
    <property type="molecule type" value="Genomic_DNA"/>
</dbReference>
<dbReference type="InterPro" id="IPR050736">
    <property type="entry name" value="Sensor_HK_Regulatory"/>
</dbReference>
<accession>A0A7W6DQR2</accession>
<comment type="catalytic activity">
    <reaction evidence="1">
        <text>ATP + protein L-histidine = ADP + protein N-phospho-L-histidine.</text>
        <dbReference type="EC" id="2.7.13.3"/>
    </reaction>
</comment>
<dbReference type="PRINTS" id="PR00344">
    <property type="entry name" value="BCTRLSENSOR"/>
</dbReference>
<keyword evidence="8" id="KW-1133">Transmembrane helix</keyword>
<dbReference type="Gene3D" id="1.10.287.130">
    <property type="match status" value="1"/>
</dbReference>
<dbReference type="Gene3D" id="6.10.340.10">
    <property type="match status" value="1"/>
</dbReference>
<feature type="transmembrane region" description="Helical" evidence="8">
    <location>
        <begin position="165"/>
        <end position="187"/>
    </location>
</feature>
<reference evidence="11 12" key="1">
    <citation type="submission" date="2020-08" db="EMBL/GenBank/DDBJ databases">
        <title>Genomic Encyclopedia of Type Strains, Phase IV (KMG-IV): sequencing the most valuable type-strain genomes for metagenomic binning, comparative biology and taxonomic classification.</title>
        <authorList>
            <person name="Goeker M."/>
        </authorList>
    </citation>
    <scope>NUCLEOTIDE SEQUENCE [LARGE SCALE GENOMIC DNA]</scope>
    <source>
        <strain evidence="11 12">DSM 102235</strain>
    </source>
</reference>
<evidence type="ECO:0000256" key="4">
    <source>
        <dbReference type="ARBA" id="ARBA00022553"/>
    </source>
</evidence>
<evidence type="ECO:0000259" key="9">
    <source>
        <dbReference type="PROSITE" id="PS50109"/>
    </source>
</evidence>
<organism evidence="11 12">
    <name type="scientific">Sagittula marina</name>
    <dbReference type="NCBI Taxonomy" id="943940"/>
    <lineage>
        <taxon>Bacteria</taxon>
        <taxon>Pseudomonadati</taxon>
        <taxon>Pseudomonadota</taxon>
        <taxon>Alphaproteobacteria</taxon>
        <taxon>Rhodobacterales</taxon>
        <taxon>Roseobacteraceae</taxon>
        <taxon>Sagittula</taxon>
    </lineage>
</organism>
<dbReference type="InterPro" id="IPR004358">
    <property type="entry name" value="Sig_transdc_His_kin-like_C"/>
</dbReference>
<dbReference type="InterPro" id="IPR036097">
    <property type="entry name" value="HisK_dim/P_sf"/>
</dbReference>
<dbReference type="CDD" id="cd00082">
    <property type="entry name" value="HisKA"/>
    <property type="match status" value="1"/>
</dbReference>
<keyword evidence="7" id="KW-0902">Two-component regulatory system</keyword>
<comment type="caution">
    <text evidence="11">The sequence shown here is derived from an EMBL/GenBank/DDBJ whole genome shotgun (WGS) entry which is preliminary data.</text>
</comment>
<keyword evidence="6" id="KW-0418">Kinase</keyword>
<dbReference type="SMART" id="SM00304">
    <property type="entry name" value="HAMP"/>
    <property type="match status" value="1"/>
</dbReference>
<evidence type="ECO:0000313" key="11">
    <source>
        <dbReference type="EMBL" id="MBB3987471.1"/>
    </source>
</evidence>
<evidence type="ECO:0000259" key="10">
    <source>
        <dbReference type="PROSITE" id="PS50885"/>
    </source>
</evidence>
<dbReference type="PANTHER" id="PTHR43711">
    <property type="entry name" value="TWO-COMPONENT HISTIDINE KINASE"/>
    <property type="match status" value="1"/>
</dbReference>
<feature type="domain" description="Histidine kinase" evidence="9">
    <location>
        <begin position="281"/>
        <end position="495"/>
    </location>
</feature>
<keyword evidence="5" id="KW-0808">Transferase</keyword>
<evidence type="ECO:0000256" key="5">
    <source>
        <dbReference type="ARBA" id="ARBA00022679"/>
    </source>
</evidence>
<dbReference type="SMART" id="SM00387">
    <property type="entry name" value="HATPase_c"/>
    <property type="match status" value="1"/>
</dbReference>
<dbReference type="GO" id="GO:0016020">
    <property type="term" value="C:membrane"/>
    <property type="evidence" value="ECO:0007669"/>
    <property type="project" value="UniProtKB-SubCell"/>
</dbReference>
<dbReference type="PROSITE" id="PS50109">
    <property type="entry name" value="HIS_KIN"/>
    <property type="match status" value="1"/>
</dbReference>
<dbReference type="EC" id="2.7.13.3" evidence="3"/>
<evidence type="ECO:0000256" key="2">
    <source>
        <dbReference type="ARBA" id="ARBA00004370"/>
    </source>
</evidence>
<dbReference type="CDD" id="cd00075">
    <property type="entry name" value="HATPase"/>
    <property type="match status" value="1"/>
</dbReference>
<dbReference type="RefSeq" id="WP_344716457.1">
    <property type="nucleotide sequence ID" value="NZ_BAABBZ010000011.1"/>
</dbReference>
<evidence type="ECO:0000256" key="6">
    <source>
        <dbReference type="ARBA" id="ARBA00022777"/>
    </source>
</evidence>
<dbReference type="Proteomes" id="UP000541426">
    <property type="component" value="Unassembled WGS sequence"/>
</dbReference>
<keyword evidence="8" id="KW-0472">Membrane</keyword>
<dbReference type="Pfam" id="PF02518">
    <property type="entry name" value="HATPase_c"/>
    <property type="match status" value="1"/>
</dbReference>
<proteinExistence type="predicted"/>
<dbReference type="AlphaFoldDB" id="A0A7W6DQR2"/>
<name>A0A7W6DQR2_9RHOB</name>
<evidence type="ECO:0000256" key="1">
    <source>
        <dbReference type="ARBA" id="ARBA00000085"/>
    </source>
</evidence>
<keyword evidence="8" id="KW-0812">Transmembrane</keyword>
<dbReference type="CDD" id="cd06225">
    <property type="entry name" value="HAMP"/>
    <property type="match status" value="1"/>
</dbReference>
<dbReference type="InterPro" id="IPR003661">
    <property type="entry name" value="HisK_dim/P_dom"/>
</dbReference>
<dbReference type="InterPro" id="IPR003594">
    <property type="entry name" value="HATPase_dom"/>
</dbReference>
<dbReference type="SUPFAM" id="SSF55874">
    <property type="entry name" value="ATPase domain of HSP90 chaperone/DNA topoisomerase II/histidine kinase"/>
    <property type="match status" value="1"/>
</dbReference>
<keyword evidence="4" id="KW-0597">Phosphoprotein</keyword>
<comment type="subcellular location">
    <subcellularLocation>
        <location evidence="2">Membrane</location>
    </subcellularLocation>
</comment>
<dbReference type="PANTHER" id="PTHR43711:SF1">
    <property type="entry name" value="HISTIDINE KINASE 1"/>
    <property type="match status" value="1"/>
</dbReference>
<gene>
    <name evidence="11" type="ORF">GGQ68_003818</name>
</gene>
<dbReference type="InterPro" id="IPR036890">
    <property type="entry name" value="HATPase_C_sf"/>
</dbReference>
<dbReference type="SMART" id="SM00388">
    <property type="entry name" value="HisKA"/>
    <property type="match status" value="1"/>
</dbReference>